<dbReference type="PROSITE" id="PS51762">
    <property type="entry name" value="GH16_2"/>
    <property type="match status" value="1"/>
</dbReference>
<dbReference type="EMBL" id="JAACJJ010000017">
    <property type="protein sequence ID" value="KAF5323729.1"/>
    <property type="molecule type" value="Genomic_DNA"/>
</dbReference>
<sequence>MWPALWMLPRDQVYGAWPLSGEIDIVESKGNGIRYTAHGSNFVQGALNWGPAANLNGVSKSYSWWTDKRKSFASDFHTYSLEWTDKFLRISVDSRLHTLLDMRFDRPFFERGDFPEVIFNGSSLVALQNPWINGTNATPFDQEFYLIMNVAVGATTGWFPEAQGNKPWLDRAQNPPHDFAKAMAQWYPTWPTNVFDRAMVVDYVKMWKHC</sequence>
<feature type="domain" description="GH16" evidence="2">
    <location>
        <begin position="1"/>
        <end position="210"/>
    </location>
</feature>
<dbReference type="InterPro" id="IPR013320">
    <property type="entry name" value="ConA-like_dom_sf"/>
</dbReference>
<keyword evidence="4" id="KW-1185">Reference proteome</keyword>
<evidence type="ECO:0000256" key="1">
    <source>
        <dbReference type="ARBA" id="ARBA00006865"/>
    </source>
</evidence>
<dbReference type="GO" id="GO:0005975">
    <property type="term" value="P:carbohydrate metabolic process"/>
    <property type="evidence" value="ECO:0007669"/>
    <property type="project" value="InterPro"/>
</dbReference>
<dbReference type="OrthoDB" id="4781at2759"/>
<comment type="caution">
    <text evidence="3">The sequence shown here is derived from an EMBL/GenBank/DDBJ whole genome shotgun (WGS) entry which is preliminary data.</text>
</comment>
<dbReference type="PANTHER" id="PTHR10963">
    <property type="entry name" value="GLYCOSYL HYDROLASE-RELATED"/>
    <property type="match status" value="1"/>
</dbReference>
<accession>A0A8H5F4T9</accession>
<dbReference type="Gene3D" id="2.60.120.200">
    <property type="match status" value="1"/>
</dbReference>
<dbReference type="GO" id="GO:0004553">
    <property type="term" value="F:hydrolase activity, hydrolyzing O-glycosyl compounds"/>
    <property type="evidence" value="ECO:0007669"/>
    <property type="project" value="InterPro"/>
</dbReference>
<proteinExistence type="inferred from homology"/>
<dbReference type="InterPro" id="IPR000757">
    <property type="entry name" value="Beta-glucanase-like"/>
</dbReference>
<protein>
    <recommendedName>
        <fullName evidence="2">GH16 domain-containing protein</fullName>
    </recommendedName>
</protein>
<organism evidence="3 4">
    <name type="scientific">Psilocybe cf. subviscida</name>
    <dbReference type="NCBI Taxonomy" id="2480587"/>
    <lineage>
        <taxon>Eukaryota</taxon>
        <taxon>Fungi</taxon>
        <taxon>Dikarya</taxon>
        <taxon>Basidiomycota</taxon>
        <taxon>Agaricomycotina</taxon>
        <taxon>Agaricomycetes</taxon>
        <taxon>Agaricomycetidae</taxon>
        <taxon>Agaricales</taxon>
        <taxon>Agaricineae</taxon>
        <taxon>Strophariaceae</taxon>
        <taxon>Psilocybe</taxon>
    </lineage>
</organism>
<dbReference type="Proteomes" id="UP000567179">
    <property type="component" value="Unassembled WGS sequence"/>
</dbReference>
<comment type="similarity">
    <text evidence="1">Belongs to the glycosyl hydrolase 16 family.</text>
</comment>
<dbReference type="InterPro" id="IPR050546">
    <property type="entry name" value="Glycosyl_Hydrlase_16"/>
</dbReference>
<name>A0A8H5F4T9_9AGAR</name>
<evidence type="ECO:0000313" key="4">
    <source>
        <dbReference type="Proteomes" id="UP000567179"/>
    </source>
</evidence>
<gene>
    <name evidence="3" type="ORF">D9619_012970</name>
</gene>
<dbReference type="AlphaFoldDB" id="A0A8H5F4T9"/>
<evidence type="ECO:0000259" key="2">
    <source>
        <dbReference type="PROSITE" id="PS51762"/>
    </source>
</evidence>
<evidence type="ECO:0000313" key="3">
    <source>
        <dbReference type="EMBL" id="KAF5323729.1"/>
    </source>
</evidence>
<dbReference type="Pfam" id="PF00722">
    <property type="entry name" value="Glyco_hydro_16"/>
    <property type="match status" value="1"/>
</dbReference>
<reference evidence="3 4" key="1">
    <citation type="journal article" date="2020" name="ISME J.">
        <title>Uncovering the hidden diversity of litter-decomposition mechanisms in mushroom-forming fungi.</title>
        <authorList>
            <person name="Floudas D."/>
            <person name="Bentzer J."/>
            <person name="Ahren D."/>
            <person name="Johansson T."/>
            <person name="Persson P."/>
            <person name="Tunlid A."/>
        </authorList>
    </citation>
    <scope>NUCLEOTIDE SEQUENCE [LARGE SCALE GENOMIC DNA]</scope>
    <source>
        <strain evidence="3 4">CBS 101986</strain>
    </source>
</reference>
<dbReference type="SUPFAM" id="SSF49899">
    <property type="entry name" value="Concanavalin A-like lectins/glucanases"/>
    <property type="match status" value="1"/>
</dbReference>
<dbReference type="PANTHER" id="PTHR10963:SF55">
    <property type="entry name" value="GLYCOSIDE HYDROLASE FAMILY 16 PROTEIN"/>
    <property type="match status" value="1"/>
</dbReference>